<keyword evidence="2" id="KW-0808">Transferase</keyword>
<gene>
    <name evidence="2" type="ORF">HII17_17300</name>
</gene>
<dbReference type="InterPro" id="IPR000182">
    <property type="entry name" value="GNAT_dom"/>
</dbReference>
<dbReference type="AlphaFoldDB" id="A0A7Y0LEZ3"/>
<dbReference type="GO" id="GO:0016747">
    <property type="term" value="F:acyltransferase activity, transferring groups other than amino-acyl groups"/>
    <property type="evidence" value="ECO:0007669"/>
    <property type="project" value="InterPro"/>
</dbReference>
<dbReference type="InterPro" id="IPR016181">
    <property type="entry name" value="Acyl_CoA_acyltransferase"/>
</dbReference>
<comment type="caution">
    <text evidence="2">The sequence shown here is derived from an EMBL/GenBank/DDBJ whole genome shotgun (WGS) entry which is preliminary data.</text>
</comment>
<sequence length="140" mass="15973">MNIQLANSADELKKVAPILCQLRPQYSISQLVEQIEKQQENGYQVAYIEKAKQVVCVAGFVISEKLAWQKHMYIDDLVTDEHARGTGVGSIMLDWLKRYAIDNDCQQIHLDSGVQRFAAHRFYLNAGFNIASHHFSNTTF</sequence>
<reference evidence="2 3" key="1">
    <citation type="submission" date="2020-04" db="EMBL/GenBank/DDBJ databases">
        <title>Thalassotalea sp. M1531, isolated from the surface of marine red alga.</title>
        <authorList>
            <person name="Pang L."/>
            <person name="Lu D.-C."/>
        </authorList>
    </citation>
    <scope>NUCLEOTIDE SEQUENCE [LARGE SCALE GENOMIC DNA]</scope>
    <source>
        <strain evidence="2 3">M1531</strain>
    </source>
</reference>
<evidence type="ECO:0000313" key="2">
    <source>
        <dbReference type="EMBL" id="NMP33313.1"/>
    </source>
</evidence>
<dbReference type="Proteomes" id="UP000568664">
    <property type="component" value="Unassembled WGS sequence"/>
</dbReference>
<feature type="domain" description="N-acetyltransferase" evidence="1">
    <location>
        <begin position="1"/>
        <end position="140"/>
    </location>
</feature>
<name>A0A7Y0LEZ3_9GAMM</name>
<keyword evidence="3" id="KW-1185">Reference proteome</keyword>
<dbReference type="Pfam" id="PF00583">
    <property type="entry name" value="Acetyltransf_1"/>
    <property type="match status" value="1"/>
</dbReference>
<accession>A0A7Y0LEZ3</accession>
<proteinExistence type="predicted"/>
<dbReference type="RefSeq" id="WP_169076629.1">
    <property type="nucleotide sequence ID" value="NZ_JABBXH010000007.1"/>
</dbReference>
<dbReference type="PROSITE" id="PS51186">
    <property type="entry name" value="GNAT"/>
    <property type="match status" value="1"/>
</dbReference>
<dbReference type="EMBL" id="JABBXH010000007">
    <property type="protein sequence ID" value="NMP33313.1"/>
    <property type="molecule type" value="Genomic_DNA"/>
</dbReference>
<dbReference type="Gene3D" id="3.40.630.30">
    <property type="match status" value="1"/>
</dbReference>
<evidence type="ECO:0000313" key="3">
    <source>
        <dbReference type="Proteomes" id="UP000568664"/>
    </source>
</evidence>
<protein>
    <submittedName>
        <fullName evidence="2">GNAT family N-acetyltransferase</fullName>
    </submittedName>
</protein>
<organism evidence="2 3">
    <name type="scientific">Thalassotalea algicola</name>
    <dbReference type="NCBI Taxonomy" id="2716224"/>
    <lineage>
        <taxon>Bacteria</taxon>
        <taxon>Pseudomonadati</taxon>
        <taxon>Pseudomonadota</taxon>
        <taxon>Gammaproteobacteria</taxon>
        <taxon>Alteromonadales</taxon>
        <taxon>Colwelliaceae</taxon>
        <taxon>Thalassotalea</taxon>
    </lineage>
</organism>
<dbReference type="SUPFAM" id="SSF55729">
    <property type="entry name" value="Acyl-CoA N-acyltransferases (Nat)"/>
    <property type="match status" value="1"/>
</dbReference>
<dbReference type="CDD" id="cd04301">
    <property type="entry name" value="NAT_SF"/>
    <property type="match status" value="1"/>
</dbReference>
<evidence type="ECO:0000259" key="1">
    <source>
        <dbReference type="PROSITE" id="PS51186"/>
    </source>
</evidence>